<feature type="compositionally biased region" description="Polar residues" evidence="1">
    <location>
        <begin position="274"/>
        <end position="287"/>
    </location>
</feature>
<dbReference type="Proteomes" id="UP000318720">
    <property type="component" value="Unassembled WGS sequence"/>
</dbReference>
<feature type="region of interest" description="Disordered" evidence="1">
    <location>
        <begin position="259"/>
        <end position="307"/>
    </location>
</feature>
<dbReference type="InterPro" id="IPR005523">
    <property type="entry name" value="DUF317_SPDY"/>
</dbReference>
<reference evidence="3 4" key="1">
    <citation type="submission" date="2019-03" db="EMBL/GenBank/DDBJ databases">
        <title>Comparative genomic analyses of the sweetpotato soil rot pathogen, Streptomyces ipomoeae.</title>
        <authorList>
            <person name="Ruschel Soares N."/>
            <person name="Badger J.H."/>
            <person name="Huguet-Tapia J.C."/>
            <person name="Clark C.A."/>
            <person name="Pettis G.S."/>
        </authorList>
    </citation>
    <scope>NUCLEOTIDE SEQUENCE [LARGE SCALE GENOMIC DNA]</scope>
    <source>
        <strain evidence="3 4">88-35</strain>
    </source>
</reference>
<organism evidence="3 4">
    <name type="scientific">Streptomyces ipomoeae</name>
    <dbReference type="NCBI Taxonomy" id="103232"/>
    <lineage>
        <taxon>Bacteria</taxon>
        <taxon>Bacillati</taxon>
        <taxon>Actinomycetota</taxon>
        <taxon>Actinomycetes</taxon>
        <taxon>Kitasatosporales</taxon>
        <taxon>Streptomycetaceae</taxon>
        <taxon>Streptomyces</taxon>
    </lineage>
</organism>
<gene>
    <name evidence="3" type="ORF">Sipo8835_15705</name>
</gene>
<name>A0AAE8W4A6_9ACTN</name>
<evidence type="ECO:0000256" key="1">
    <source>
        <dbReference type="SAM" id="MobiDB-lite"/>
    </source>
</evidence>
<proteinExistence type="predicted"/>
<protein>
    <submittedName>
        <fullName evidence="3">DUF317 domain-containing protein</fullName>
    </submittedName>
</protein>
<accession>A0AAE8W4A6</accession>
<dbReference type="RefSeq" id="WP_141582521.1">
    <property type="nucleotide sequence ID" value="NZ_SPAZ01000136.1"/>
</dbReference>
<evidence type="ECO:0000313" key="4">
    <source>
        <dbReference type="Proteomes" id="UP000318720"/>
    </source>
</evidence>
<dbReference type="AlphaFoldDB" id="A0AAE8W4A6"/>
<feature type="domain" description="DUF317" evidence="2">
    <location>
        <begin position="56"/>
        <end position="111"/>
    </location>
</feature>
<evidence type="ECO:0000259" key="2">
    <source>
        <dbReference type="Pfam" id="PF03771"/>
    </source>
</evidence>
<dbReference type="EMBL" id="SPAZ01000136">
    <property type="protein sequence ID" value="TQE34193.1"/>
    <property type="molecule type" value="Genomic_DNA"/>
</dbReference>
<sequence length="307" mass="33960">MLTPEDDAYWRKYHVTPRYLAGSLGADDDPSLQPFVDLGWPRHHIDDDLGKDVFVSPDGRLRIGFFGDDYILWNVAAYEDPFGPRRWAATFNQNTPPEIVAAFTSALARDYEDGNDRFLARPPMRWDEQTWPLTEAGWTRDWSTEIGTVEIIAPDKQAGILIDVRCQDPEDEQCLLWSGPPGWGTRAEATFTTRTPGHLIAATAAAMADPAPLVRYERSIPRGLRDLVQLTPVEPPPPAKPTPLDVRRTAVTQAVERAFRSSSTSPRAVAARARTTSPLTASDTRPTAPTARQGPPAATSPIPGRRL</sequence>
<dbReference type="Pfam" id="PF03771">
    <property type="entry name" value="SPDY"/>
    <property type="match status" value="1"/>
</dbReference>
<comment type="caution">
    <text evidence="3">The sequence shown here is derived from an EMBL/GenBank/DDBJ whole genome shotgun (WGS) entry which is preliminary data.</text>
</comment>
<evidence type="ECO:0000313" key="3">
    <source>
        <dbReference type="EMBL" id="TQE34193.1"/>
    </source>
</evidence>